<feature type="compositionally biased region" description="Low complexity" evidence="2">
    <location>
        <begin position="400"/>
        <end position="410"/>
    </location>
</feature>
<feature type="coiled-coil region" evidence="1">
    <location>
        <begin position="2581"/>
        <end position="2811"/>
    </location>
</feature>
<evidence type="ECO:0000256" key="1">
    <source>
        <dbReference type="SAM" id="Coils"/>
    </source>
</evidence>
<feature type="compositionally biased region" description="Low complexity" evidence="2">
    <location>
        <begin position="2861"/>
        <end position="2875"/>
    </location>
</feature>
<feature type="coiled-coil region" evidence="1">
    <location>
        <begin position="39"/>
        <end position="216"/>
    </location>
</feature>
<feature type="compositionally biased region" description="Low complexity" evidence="2">
    <location>
        <begin position="2185"/>
        <end position="2196"/>
    </location>
</feature>
<protein>
    <submittedName>
        <fullName evidence="3">Uncharacterized protein</fullName>
    </submittedName>
</protein>
<feature type="coiled-coil region" evidence="1">
    <location>
        <begin position="1477"/>
        <end position="1546"/>
    </location>
</feature>
<feature type="compositionally biased region" description="Low complexity" evidence="2">
    <location>
        <begin position="2163"/>
        <end position="2173"/>
    </location>
</feature>
<feature type="region of interest" description="Disordered" evidence="2">
    <location>
        <begin position="2861"/>
        <end position="2918"/>
    </location>
</feature>
<feature type="coiled-coil region" evidence="1">
    <location>
        <begin position="1007"/>
        <end position="1338"/>
    </location>
</feature>
<name>A0A8J4GME4_9CHLO</name>
<dbReference type="Gene3D" id="1.10.287.1490">
    <property type="match status" value="1"/>
</dbReference>
<feature type="compositionally biased region" description="Polar residues" evidence="2">
    <location>
        <begin position="1349"/>
        <end position="1366"/>
    </location>
</feature>
<evidence type="ECO:0000256" key="2">
    <source>
        <dbReference type="SAM" id="MobiDB-lite"/>
    </source>
</evidence>
<dbReference type="EMBL" id="BNCQ01000036">
    <property type="protein sequence ID" value="GIM10984.1"/>
    <property type="molecule type" value="Genomic_DNA"/>
</dbReference>
<organism evidence="3 4">
    <name type="scientific">Volvox reticuliferus</name>
    <dbReference type="NCBI Taxonomy" id="1737510"/>
    <lineage>
        <taxon>Eukaryota</taxon>
        <taxon>Viridiplantae</taxon>
        <taxon>Chlorophyta</taxon>
        <taxon>core chlorophytes</taxon>
        <taxon>Chlorophyceae</taxon>
        <taxon>CS clade</taxon>
        <taxon>Chlamydomonadales</taxon>
        <taxon>Volvocaceae</taxon>
        <taxon>Volvox</taxon>
    </lineage>
</organism>
<sequence length="2918" mass="313053">MASEKREVALTTETDQAMSALRQTNADAEARLASCNTALRTATQRVEELTVNLQDSRNRCSELEGSLQAAQHARQAERRRCEELQDTLGEMQQEMAVLRTRAADAEGAQRELSASREQAVQLQHQLQELTMLAQRSTEAAEIKEERIRELRAALAAALDTTNAAEGQTGLLLHEKQQALDALDLERRRSANLEAVVQSTEQQLDKIRSRADAVEASYMELCQQVVGAAKEAAAHARELQQQQQQAGSAVIPPLLCGASPRMAANQITKATDESAAQLAALEAALERLTRVSATAMPAATATVTPTPVRVSWAESPLRGGFVHLNGQAALPQVMTRLLLGHIQQLSTQQALAIQYLSTAQQHLQNAAHVSEGDGLPPLSAASKGATAAAVAAHRAAGTAGAAHDADGSSVGTAASTMQSSPLAPPSLSAALTLPLHELARKVAVASEEALEAMADMLKRESEAEQRIDDIMRELSGVRQEAAKVAVLQERLAACEAELEHVKATAQAEFGRVQGEVTRAFVEADKLREAALAEAEDRARAAEQSAADAAAQSQAQAVAAEALAEARVRDAEAARSAAVALVTSLQAELAHVRSLLDASRAEVHGMQDEQAAGLRHVAGLNDQIRRLGEEVTRWRKAANPRTRDRLVLLAKVRVLRRKRAQLQEGLAAERHRANQLSSAADARRERIRQGMIQMRQLQIDNVQLSSRLQEAEARAARADALVSRLEERRINVEQDRKAQTEKAAKLASQLADANKALEAARRAEAAARKDMDRIMREQLEPQQRRTAAVLEELERAAQALEESQANATRLLQQGEALRAEVAEVKRGAEEESQQALQRLAAVSKEVTERDAIIASLRQQVADAQASAAAAAALLPAMSSGHLGDATAVQTHLIGQLGQLQAVNAELEARRTAVEAELEVLRVRLNRAEAAAVLTPGAAVPGASPATTASLPSSNRALVDLIVPGHAALTPHGAAVITASAVKDDGSLSAKAFSARDQDSVLTGAKDQRIHELRAALTSVMSERAALQRELATAREEGSAEFEAQAAHVQMLEDEVQRLAASLETAEKQLEEATESARQAILATEAKAAERVEAMQTQAREHMVEMERRLREEVAGLEKRARDAERVAAEANSRGEERLRQAERAREQLAQMQALHASAEEAVRQLSSQLRELQQGSNSNAQAAVAEMQQLQATTDSLRLEVALAKDAAETYEAEIRRLTTQNDAAASQARTLASQLQTLGEDLATARTRIGDLQQELVEQKDECETLRRANEALQTSLAAAEERHVDSESQLLEAEAALSRQQGLVRQVQVENERLHEQFEELQRQLQQLTSERRAAVAAAAAAAAAAARSPSTKSASPAFVSSSRGGTRSEVGSERGNYNNNTSAANGPRGRREASSPLGGLETRLLEAAVADLQAKLDSLQVELVAAEARAKQAEADAELLRTDLDGANARQRVAETKAGELQSRLEASLSGSAQGVSVLKEQVLELELHLDEQRDREQAAQAALMRATERCDELQVALAEAERRAEELQHRCEDKELEVGVLQAQLASVSAQRLAQQAEAQQFGVTHGSSGQAITSALELELREKAHLVDALQADIQAANARAEEAGRELLELRSFVEAMRGEAQELERQRQSAALEAQLAAEANARLRADSNKLTEKLSKVQNDLLEAQEGRDKTSSLLRAAEARLAEERSEVESLRRQLEAASSQGRGADLLWVQRVADLEEALAAARKQAAEAEDAVVEAAAAQVRSAGLETRAQDLEAALAEAETRAAAAADAEARTAAALAAQREAHRQEVTALQLQVQGLQGRLAVCERQVADRDTRLEGVGKQLSALRGHTEAFELQLRDVRLELRSALQENEALQRKLASMDHATHNVDGGASVSGLSLSTSSHAPQQQLVGMLTENRDLLEKLSSTHSKLKQARAKLAQWEQELRSKDLEVERLRAQVAVAGGMVPIDAVPMPSAATNAADSMIGVLRSELQAYKAALAASQEEAAASAAAAAEAQARCEALSQRLQQDGERRASHSQASARAVEHASPSMLERLHQQHHQYQYHGRGDGGAVAAADTDAEETRNTLQALMNKVRAQRSEIDTLTTELQAANAKRTELAREAATLDQRLAEAEIRERDLAATAETLRQQLTLTQQQLENRQIMLQQLTSESYQGQQQQGQGQQHGHKHIVGLLGGYPSPSSGSPHLVRSTAGGGEGTEDGQNSVSTSPQSQATRPYRSTITLSPSRGGAHPSAGGGVARGVANASSSNSQHQLLLAQQHQQQATKLERVVAMWRDACRAKDARVQELQADLATFSSQLERARADASALMAKVLERDQALTSCQHQLELTRDSLGAQLQAAEEKLEAKAQRLAAVEDELQNREDDLRDVRAQLQAAERSLLLVQAESGQQREVTAKTLADLAAATRQVAALQAEIQDLQQRNAVARSGAQQMVEQVHHLQDQLNRADTMVGRLLFVARTALSMVSTAKTAAPASAGKVGEAHVATASANTDGRSDVGGGGGGGGGGLGSVLSLTSSVGSLGGGGGGVTASNGLPSSLRLLEELTLALTEELQRRNVALVAAEAEATGLQGRLAAREEDVKGLEARLKSAQDGLTARLEEVSRLQTALRRKEADCEAVETEISAQIADYQRLKQRLLQQERDSSRLSSDQEALLRRSDELEATLAAKQEECALLMKKCAQLEEQLQAGRSAMVALQERVRTLDAHSEALQRNSQTAALARQDAAAALDAARSDLRAASQQAASYREQLEMRSNEVRELNSMLQAWDAMRLGKDAQIAALLERCKRHEEDAAEKARTIEALRRKLQMPGGATGRMSLSGISAPGGAGAAASAATIGATPSSSSTTTTPISMAYQQQQLQQQQPQQQQPSLRASSGSGAVGARHIHVHMHSPAVLTSPPTSGMSVTGPHAGR</sequence>
<feature type="compositionally biased region" description="Low complexity" evidence="2">
    <location>
        <begin position="2249"/>
        <end position="2266"/>
    </location>
</feature>
<feature type="region of interest" description="Disordered" evidence="2">
    <location>
        <begin position="400"/>
        <end position="422"/>
    </location>
</feature>
<dbReference type="SUPFAM" id="SSF57997">
    <property type="entry name" value="Tropomyosin"/>
    <property type="match status" value="1"/>
</dbReference>
<feature type="coiled-coil region" evidence="1">
    <location>
        <begin position="894"/>
        <end position="928"/>
    </location>
</feature>
<feature type="coiled-coil region" evidence="1">
    <location>
        <begin position="1846"/>
        <end position="1873"/>
    </location>
</feature>
<feature type="coiled-coil region" evidence="1">
    <location>
        <begin position="1403"/>
        <end position="1451"/>
    </location>
</feature>
<feature type="coiled-coil region" evidence="1">
    <location>
        <begin position="1906"/>
        <end position="1947"/>
    </location>
</feature>
<feature type="region of interest" description="Disordered" evidence="2">
    <location>
        <begin position="2162"/>
        <end position="2266"/>
    </location>
</feature>
<feature type="coiled-coil region" evidence="1">
    <location>
        <begin position="445"/>
        <end position="503"/>
    </location>
</feature>
<feature type="compositionally biased region" description="Polar residues" evidence="2">
    <location>
        <begin position="2209"/>
        <end position="2234"/>
    </location>
</feature>
<keyword evidence="1" id="KW-0175">Coiled coil</keyword>
<feature type="region of interest" description="Disordered" evidence="2">
    <location>
        <begin position="2013"/>
        <end position="2037"/>
    </location>
</feature>
<proteinExistence type="predicted"/>
<feature type="coiled-coil region" evidence="1">
    <location>
        <begin position="692"/>
        <end position="843"/>
    </location>
</feature>
<evidence type="ECO:0000313" key="3">
    <source>
        <dbReference type="EMBL" id="GIM10984.1"/>
    </source>
</evidence>
<feature type="compositionally biased region" description="Polar residues" evidence="2">
    <location>
        <begin position="1376"/>
        <end position="1385"/>
    </location>
</feature>
<gene>
    <name evidence="3" type="ORF">Vretimale_14552</name>
</gene>
<feature type="coiled-coil region" evidence="1">
    <location>
        <begin position="1583"/>
        <end position="1810"/>
    </location>
</feature>
<feature type="region of interest" description="Disordered" evidence="2">
    <location>
        <begin position="1345"/>
        <end position="1397"/>
    </location>
</feature>
<dbReference type="Proteomes" id="UP000722791">
    <property type="component" value="Unassembled WGS sequence"/>
</dbReference>
<feature type="coiled-coil region" evidence="1">
    <location>
        <begin position="2294"/>
        <end position="2437"/>
    </location>
</feature>
<comment type="caution">
    <text evidence="3">The sequence shown here is derived from an EMBL/GenBank/DDBJ whole genome shotgun (WGS) entry which is preliminary data.</text>
</comment>
<evidence type="ECO:0000313" key="4">
    <source>
        <dbReference type="Proteomes" id="UP000722791"/>
    </source>
</evidence>
<reference evidence="3" key="1">
    <citation type="journal article" date="2021" name="Proc. Natl. Acad. Sci. U.S.A.">
        <title>Three genomes in the algal genus Volvox reveal the fate of a haploid sex-determining region after a transition to homothallism.</title>
        <authorList>
            <person name="Yamamoto K."/>
            <person name="Hamaji T."/>
            <person name="Kawai-Toyooka H."/>
            <person name="Matsuzaki R."/>
            <person name="Takahashi F."/>
            <person name="Nishimura Y."/>
            <person name="Kawachi M."/>
            <person name="Noguchi H."/>
            <person name="Minakuchi Y."/>
            <person name="Umen J.G."/>
            <person name="Toyoda A."/>
            <person name="Nozaki H."/>
        </authorList>
    </citation>
    <scope>NUCLEOTIDE SEQUENCE</scope>
    <source>
        <strain evidence="3">NIES-3785</strain>
    </source>
</reference>
<accession>A0A8J4GME4</accession>
<dbReference type="PANTHER" id="PTHR43941">
    <property type="entry name" value="STRUCTURAL MAINTENANCE OF CHROMOSOMES PROTEIN 2"/>
    <property type="match status" value="1"/>
</dbReference>
<feature type="region of interest" description="Disordered" evidence="2">
    <location>
        <begin position="2813"/>
        <end position="2834"/>
    </location>
</feature>
<feature type="coiled-coil region" evidence="1">
    <location>
        <begin position="2063"/>
        <end position="2150"/>
    </location>
</feature>